<keyword evidence="3" id="KW-1185">Reference proteome</keyword>
<dbReference type="CDD" id="cd04301">
    <property type="entry name" value="NAT_SF"/>
    <property type="match status" value="1"/>
</dbReference>
<sequence length="158" mass="18035">MLRIEEATISDFPIITELFEHLIKEICLRTNSSPNLFIVSGTMDKCKHYLESGIYKVFKAIDENNEQTIGFLSLCESYSLYANGNFGIIQEFYVHPEYRSKGVGSKLLFSAKEYGGGKYWKRLEVATPPLPEFDSTVSFYENNGFEITGGRKMKLTIE</sequence>
<proteinExistence type="predicted"/>
<organism evidence="2 3">
    <name type="scientific">Paenibacillus germinis</name>
    <dbReference type="NCBI Taxonomy" id="2654979"/>
    <lineage>
        <taxon>Bacteria</taxon>
        <taxon>Bacillati</taxon>
        <taxon>Bacillota</taxon>
        <taxon>Bacilli</taxon>
        <taxon>Bacillales</taxon>
        <taxon>Paenibacillaceae</taxon>
        <taxon>Paenibacillus</taxon>
    </lineage>
</organism>
<dbReference type="Gene3D" id="3.40.630.30">
    <property type="match status" value="1"/>
</dbReference>
<dbReference type="Pfam" id="PF13508">
    <property type="entry name" value="Acetyltransf_7"/>
    <property type="match status" value="1"/>
</dbReference>
<reference evidence="2 3" key="1">
    <citation type="submission" date="2019-10" db="EMBL/GenBank/DDBJ databases">
        <title>Description of Paenibacillus choica sp. nov.</title>
        <authorList>
            <person name="Carlier A."/>
            <person name="Qi S."/>
        </authorList>
    </citation>
    <scope>NUCLEOTIDE SEQUENCE [LARGE SCALE GENOMIC DNA]</scope>
    <source>
        <strain evidence="2 3">LMG 31460</strain>
    </source>
</reference>
<dbReference type="SUPFAM" id="SSF55729">
    <property type="entry name" value="Acyl-CoA N-acyltransferases (Nat)"/>
    <property type="match status" value="1"/>
</dbReference>
<dbReference type="InterPro" id="IPR000182">
    <property type="entry name" value="GNAT_dom"/>
</dbReference>
<protein>
    <submittedName>
        <fullName evidence="2">GNAT family N-acetyltransferase</fullName>
    </submittedName>
</protein>
<accession>A0ABX1Z279</accession>
<feature type="domain" description="N-acetyltransferase" evidence="1">
    <location>
        <begin position="2"/>
        <end position="158"/>
    </location>
</feature>
<evidence type="ECO:0000313" key="3">
    <source>
        <dbReference type="Proteomes" id="UP000658690"/>
    </source>
</evidence>
<dbReference type="RefSeq" id="WP_171690661.1">
    <property type="nucleotide sequence ID" value="NZ_WHOC01000082.1"/>
</dbReference>
<dbReference type="InterPro" id="IPR016181">
    <property type="entry name" value="Acyl_CoA_acyltransferase"/>
</dbReference>
<comment type="caution">
    <text evidence="2">The sequence shown here is derived from an EMBL/GenBank/DDBJ whole genome shotgun (WGS) entry which is preliminary data.</text>
</comment>
<dbReference type="PROSITE" id="PS51186">
    <property type="entry name" value="GNAT"/>
    <property type="match status" value="1"/>
</dbReference>
<name>A0ABX1Z279_9BACL</name>
<evidence type="ECO:0000259" key="1">
    <source>
        <dbReference type="PROSITE" id="PS51186"/>
    </source>
</evidence>
<dbReference type="Proteomes" id="UP000658690">
    <property type="component" value="Unassembled WGS sequence"/>
</dbReference>
<evidence type="ECO:0000313" key="2">
    <source>
        <dbReference type="EMBL" id="NOU87508.1"/>
    </source>
</evidence>
<gene>
    <name evidence="2" type="ORF">GC102_17195</name>
</gene>
<dbReference type="EMBL" id="WHOC01000082">
    <property type="protein sequence ID" value="NOU87508.1"/>
    <property type="molecule type" value="Genomic_DNA"/>
</dbReference>